<dbReference type="SUPFAM" id="SSF52058">
    <property type="entry name" value="L domain-like"/>
    <property type="match status" value="1"/>
</dbReference>
<feature type="transmembrane region" description="Helical" evidence="5">
    <location>
        <begin position="608"/>
        <end position="631"/>
    </location>
</feature>
<sequence>MTPIKKSIRLFMILVSVGLTLPKGSLALRNSTLCEGYEPVTCTIHKYNSCPNKLEGHRMSSERRSCAVCTTPNAEDLQSLSCGLPYGVTSLKLTGITFTHFSMASVGTLPRLRFLDLEGETLNGLADGGLSAFPSLQGIQIRQTEIRDIKRGWFNGLVNVKHLNLALNLISSIHPGAFQGLQSLSNLNLSYNQLTHLEEHHFSGLQDLVYLDLSFNKIQVIEKGSFKNIYLTLLDLKGNQLKSIKRHWFFGMIGIIWLSLEENMISTIEPGTFSSLGGISALHVRGNSLAVLWESWLRGLARQDSKYKTMLFLGVSPLRCTCANRWFATSSKKYFDIVPTSILCKYPLEMEGGDIFSIPTNVLPCPSPVVKITQDVIVDHDLQFRCQATWEEESSIFWVLPDNTTIVLPGLGEDERNANLTSQHFNISFQHDIGACGWTWETPSSVTTNCSHGLTAPNYAVRTVSVLVLPERLVHKWNGLSIHCRVKSFSGDALAQAQIMSKVPRSTTEEEHSITVASSPSPTFAPYSSSLSRSFTITTSTSSQWKLQKHPTTDMAPDTSETLHPLATTVDHNTLISSKIASINTSAYTQELIVLLPEQTKTHSYLNWYVMVALCALPVTIITLTVSILVIKNRQNNSRDKDTTARQQNHDEPINGTVSEIQSNQPNNNTPNEPYYWTIDDNDDEAVRHYGISKTCARYGQAGARSCVIGEQRNNNGNQATAESTAVPGDGEVRDRGGTHSDIENAAGSLYGCGDVRACDEGQDSVTGEQHTAEPIMCYNLSLGNDTNAVETQGRVTGVNS</sequence>
<reference evidence="8" key="1">
    <citation type="submission" date="2025-08" db="UniProtKB">
        <authorList>
            <consortium name="RefSeq"/>
        </authorList>
    </citation>
    <scope>IDENTIFICATION</scope>
    <source>
        <tissue evidence="8">Gonad</tissue>
    </source>
</reference>
<dbReference type="PANTHER" id="PTHR24366:SF161">
    <property type="entry name" value="TIR DOMAIN-CONTAINING PROTEIN"/>
    <property type="match status" value="1"/>
</dbReference>
<dbReference type="KEGG" id="bbel:109481977"/>
<dbReference type="RefSeq" id="XP_019640148.1">
    <property type="nucleotide sequence ID" value="XM_019784589.1"/>
</dbReference>
<name>A0A6P4ZTF7_BRABE</name>
<keyword evidence="5" id="KW-0472">Membrane</keyword>
<keyword evidence="3" id="KW-0677">Repeat</keyword>
<feature type="compositionally biased region" description="Polar residues" evidence="4">
    <location>
        <begin position="656"/>
        <end position="671"/>
    </location>
</feature>
<feature type="signal peptide" evidence="6">
    <location>
        <begin position="1"/>
        <end position="27"/>
    </location>
</feature>
<feature type="region of interest" description="Disordered" evidence="4">
    <location>
        <begin position="637"/>
        <end position="671"/>
    </location>
</feature>
<dbReference type="InterPro" id="IPR001611">
    <property type="entry name" value="Leu-rich_rpt"/>
</dbReference>
<dbReference type="Gene3D" id="3.80.10.10">
    <property type="entry name" value="Ribonuclease Inhibitor"/>
    <property type="match status" value="2"/>
</dbReference>
<evidence type="ECO:0000256" key="6">
    <source>
        <dbReference type="SAM" id="SignalP"/>
    </source>
</evidence>
<evidence type="ECO:0000256" key="5">
    <source>
        <dbReference type="SAM" id="Phobius"/>
    </source>
</evidence>
<dbReference type="Proteomes" id="UP000515135">
    <property type="component" value="Unplaced"/>
</dbReference>
<dbReference type="OrthoDB" id="10348115at2759"/>
<evidence type="ECO:0000256" key="4">
    <source>
        <dbReference type="SAM" id="MobiDB-lite"/>
    </source>
</evidence>
<dbReference type="AlphaFoldDB" id="A0A6P4ZTF7"/>
<keyword evidence="1" id="KW-0433">Leucine-rich repeat</keyword>
<evidence type="ECO:0000256" key="2">
    <source>
        <dbReference type="ARBA" id="ARBA00022729"/>
    </source>
</evidence>
<accession>A0A6P4ZTF7</accession>
<evidence type="ECO:0000313" key="8">
    <source>
        <dbReference type="RefSeq" id="XP_019640148.1"/>
    </source>
</evidence>
<dbReference type="GeneID" id="109481977"/>
<gene>
    <name evidence="8" type="primary">LOC109481977</name>
</gene>
<dbReference type="PANTHER" id="PTHR24366">
    <property type="entry name" value="IG(IMMUNOGLOBULIN) AND LRR(LEUCINE RICH REPEAT) DOMAINS"/>
    <property type="match status" value="1"/>
</dbReference>
<dbReference type="SMART" id="SM00369">
    <property type="entry name" value="LRR_TYP"/>
    <property type="match status" value="7"/>
</dbReference>
<organism evidence="7 8">
    <name type="scientific">Branchiostoma belcheri</name>
    <name type="common">Amphioxus</name>
    <dbReference type="NCBI Taxonomy" id="7741"/>
    <lineage>
        <taxon>Eukaryota</taxon>
        <taxon>Metazoa</taxon>
        <taxon>Chordata</taxon>
        <taxon>Cephalochordata</taxon>
        <taxon>Leptocardii</taxon>
        <taxon>Amphioxiformes</taxon>
        <taxon>Branchiostomatidae</taxon>
        <taxon>Branchiostoma</taxon>
    </lineage>
</organism>
<dbReference type="PROSITE" id="PS51450">
    <property type="entry name" value="LRR"/>
    <property type="match status" value="2"/>
</dbReference>
<feature type="compositionally biased region" description="Basic and acidic residues" evidence="4">
    <location>
        <begin position="637"/>
        <end position="653"/>
    </location>
</feature>
<evidence type="ECO:0000256" key="3">
    <source>
        <dbReference type="ARBA" id="ARBA00022737"/>
    </source>
</evidence>
<evidence type="ECO:0000256" key="1">
    <source>
        <dbReference type="ARBA" id="ARBA00022614"/>
    </source>
</evidence>
<proteinExistence type="predicted"/>
<dbReference type="Pfam" id="PF13855">
    <property type="entry name" value="LRR_8"/>
    <property type="match status" value="2"/>
</dbReference>
<keyword evidence="5" id="KW-1133">Transmembrane helix</keyword>
<evidence type="ECO:0000313" key="7">
    <source>
        <dbReference type="Proteomes" id="UP000515135"/>
    </source>
</evidence>
<dbReference type="InterPro" id="IPR032675">
    <property type="entry name" value="LRR_dom_sf"/>
</dbReference>
<protein>
    <submittedName>
        <fullName evidence="8">Leucine-rich repeat-containing protein 4-like</fullName>
    </submittedName>
</protein>
<keyword evidence="2 6" id="KW-0732">Signal</keyword>
<feature type="chain" id="PRO_5028387386" evidence="6">
    <location>
        <begin position="28"/>
        <end position="801"/>
    </location>
</feature>
<keyword evidence="7" id="KW-1185">Reference proteome</keyword>
<keyword evidence="5" id="KW-0812">Transmembrane</keyword>
<dbReference type="InterPro" id="IPR003591">
    <property type="entry name" value="Leu-rich_rpt_typical-subtyp"/>
</dbReference>